<protein>
    <submittedName>
        <fullName evidence="1">Uncharacterized protein</fullName>
    </submittedName>
</protein>
<sequence>MPRRIPTQPFHTTTVRWQSSRSTTSTIEHDNWQITPSQTPPLPPSTELLSSIKSQGKPLVWTENELRAFQILVLDRLGVRRVLKIDWTAVAAHMGTRTPDAIKARFHRMLSEMPNDSRASLMVRKLSHSKHLLTKRKDQKGHYMVWSPQEDDALKTAVALYGAHKWRMISEFVETRRPSQCYNRWRYINSPLSGKRGPPSYWANILYRRTKLSKAGSSDSSSVLSAILNQQLLTAIGRDGSMDTSGGEAGGVVLGTDEGSKGILSAVDRAVLVPFCAEEDKLIIQLVRLHGRKWGHIAKLLNAANQQRHAAADLGNGSPQSPPPQKRMPHWVSERFRQLSQPIESGSADGEESRSDKESLAMIRLFPNGPSPSESNSPRPADHQQAGDATQLATQQKWRRWTVAEDAELTRIVNKALSSESGFISWSDVASQMSSNRSKTQCASRWLLTVGTHLKHTRFSRLEDEAIWPFVLSQCQGKPTKAVQMSGDKQGEVGVGWVSARLRASRSPQALRRRIGRLARVVKWLEEVGGVSDAHLQFELVHRLANTPSDFRIVAKK</sequence>
<accession>A0ACC1JHR1</accession>
<name>A0ACC1JHR1_9FUNG</name>
<keyword evidence="2" id="KW-1185">Reference proteome</keyword>
<comment type="caution">
    <text evidence="1">The sequence shown here is derived from an EMBL/GenBank/DDBJ whole genome shotgun (WGS) entry which is preliminary data.</text>
</comment>
<evidence type="ECO:0000313" key="2">
    <source>
        <dbReference type="Proteomes" id="UP001150603"/>
    </source>
</evidence>
<dbReference type="Proteomes" id="UP001150603">
    <property type="component" value="Unassembled WGS sequence"/>
</dbReference>
<organism evidence="1 2">
    <name type="scientific">Linderina macrospora</name>
    <dbReference type="NCBI Taxonomy" id="4868"/>
    <lineage>
        <taxon>Eukaryota</taxon>
        <taxon>Fungi</taxon>
        <taxon>Fungi incertae sedis</taxon>
        <taxon>Zoopagomycota</taxon>
        <taxon>Kickxellomycotina</taxon>
        <taxon>Kickxellomycetes</taxon>
        <taxon>Kickxellales</taxon>
        <taxon>Kickxellaceae</taxon>
        <taxon>Linderina</taxon>
    </lineage>
</organism>
<reference evidence="1" key="1">
    <citation type="submission" date="2022-07" db="EMBL/GenBank/DDBJ databases">
        <title>Phylogenomic reconstructions and comparative analyses of Kickxellomycotina fungi.</title>
        <authorList>
            <person name="Reynolds N.K."/>
            <person name="Stajich J.E."/>
            <person name="Barry K."/>
            <person name="Grigoriev I.V."/>
            <person name="Crous P."/>
            <person name="Smith M.E."/>
        </authorList>
    </citation>
    <scope>NUCLEOTIDE SEQUENCE</scope>
    <source>
        <strain evidence="1">NRRL 5244</strain>
    </source>
</reference>
<gene>
    <name evidence="1" type="ORF">FBU59_000079</name>
</gene>
<evidence type="ECO:0000313" key="1">
    <source>
        <dbReference type="EMBL" id="KAJ1951568.1"/>
    </source>
</evidence>
<dbReference type="EMBL" id="JANBPW010000005">
    <property type="protein sequence ID" value="KAJ1951568.1"/>
    <property type="molecule type" value="Genomic_DNA"/>
</dbReference>
<proteinExistence type="predicted"/>